<protein>
    <recommendedName>
        <fullName evidence="2">Ig-like domain-containing protein</fullName>
    </recommendedName>
</protein>
<keyword evidence="1" id="KW-0812">Transmembrane</keyword>
<dbReference type="Proteomes" id="UP001347796">
    <property type="component" value="Unassembled WGS sequence"/>
</dbReference>
<evidence type="ECO:0000313" key="4">
    <source>
        <dbReference type="Proteomes" id="UP001347796"/>
    </source>
</evidence>
<dbReference type="InterPro" id="IPR013783">
    <property type="entry name" value="Ig-like_fold"/>
</dbReference>
<keyword evidence="1" id="KW-0472">Membrane</keyword>
<feature type="domain" description="Ig-like" evidence="2">
    <location>
        <begin position="96"/>
        <end position="164"/>
    </location>
</feature>
<dbReference type="InterPro" id="IPR036179">
    <property type="entry name" value="Ig-like_dom_sf"/>
</dbReference>
<feature type="transmembrane region" description="Helical" evidence="1">
    <location>
        <begin position="6"/>
        <end position="27"/>
    </location>
</feature>
<keyword evidence="4" id="KW-1185">Reference proteome</keyword>
<evidence type="ECO:0000313" key="3">
    <source>
        <dbReference type="EMBL" id="KAK6172976.1"/>
    </source>
</evidence>
<organism evidence="3 4">
    <name type="scientific">Patella caerulea</name>
    <name type="common">Rayed Mediterranean limpet</name>
    <dbReference type="NCBI Taxonomy" id="87958"/>
    <lineage>
        <taxon>Eukaryota</taxon>
        <taxon>Metazoa</taxon>
        <taxon>Spiralia</taxon>
        <taxon>Lophotrochozoa</taxon>
        <taxon>Mollusca</taxon>
        <taxon>Gastropoda</taxon>
        <taxon>Patellogastropoda</taxon>
        <taxon>Patelloidea</taxon>
        <taxon>Patellidae</taxon>
        <taxon>Patella</taxon>
    </lineage>
</organism>
<evidence type="ECO:0000256" key="1">
    <source>
        <dbReference type="SAM" id="Phobius"/>
    </source>
</evidence>
<dbReference type="Gene3D" id="2.60.40.10">
    <property type="entry name" value="Immunoglobulins"/>
    <property type="match status" value="1"/>
</dbReference>
<dbReference type="InterPro" id="IPR007110">
    <property type="entry name" value="Ig-like_dom"/>
</dbReference>
<comment type="caution">
    <text evidence="3">The sequence shown here is derived from an EMBL/GenBank/DDBJ whole genome shotgun (WGS) entry which is preliminary data.</text>
</comment>
<proteinExistence type="predicted"/>
<feature type="transmembrane region" description="Helical" evidence="1">
    <location>
        <begin position="34"/>
        <end position="57"/>
    </location>
</feature>
<reference evidence="3 4" key="1">
    <citation type="submission" date="2024-01" db="EMBL/GenBank/DDBJ databases">
        <title>The genome of the rayed Mediterranean limpet Patella caerulea (Linnaeus, 1758).</title>
        <authorList>
            <person name="Anh-Thu Weber A."/>
            <person name="Halstead-Nussloch G."/>
        </authorList>
    </citation>
    <scope>NUCLEOTIDE SEQUENCE [LARGE SCALE GENOMIC DNA]</scope>
    <source>
        <strain evidence="3">AATW-2023a</strain>
        <tissue evidence="3">Whole specimen</tissue>
    </source>
</reference>
<sequence>MEDQWVIVTIPIVYVILLTIVLLPYIMRIGWKPIFCLMSAVHVFYLCGICVLALIVWKSYYLIKNTEFGQRIEKSIVVVNETKFLSDDSSVHRYIGEDVSFRCRIQVGHDEDNYFMEWTLNGKIVTADSNHRISDTGVNMSVIYQESILYIYNLRNGDFGLYACGSIRYDSVATELRSDKLCYLNDRYEITTFRLRRLSERTDVIFIPPGGILRFQIKFHALRADNLDTSVIYTINEKPITILDDRQLFTKCSFFIYNYWLLFEYGYLLSQLNTVMTTINDSHSQVLTADTNFCIKDEYFGTYKFFIQTRYFDSKTNRRKLSEVRYPVIFQVLPRRPGLFDSNYVSVIPSDLTVTNSTSRCWTEPSFNAEDFCGEMLELFKSIPFLFFAVEGIIFIPSFLLCSYCFIYYIYLLNWMFLKLFRDKFHLDSPFQVILQDGVHKSLSKDSRPAIQGSSQNNQICISYFDDDELEVNLIKDLVKNVLIQKGLEWTVRIKSDLSLGSSELSGPLEIIQSSSSFIIYGSNNYWKSNSLEIPIINETFSELSIDRLIILIPSDNKHQDRIAKPHLFCSWHDGLTQTAKKDLLTKWINHVAASKKTEVFNTCRP</sequence>
<dbReference type="AlphaFoldDB" id="A0AAN8PJE4"/>
<name>A0AAN8PJE4_PATCE</name>
<dbReference type="SUPFAM" id="SSF48726">
    <property type="entry name" value="Immunoglobulin"/>
    <property type="match status" value="1"/>
</dbReference>
<gene>
    <name evidence="3" type="ORF">SNE40_016521</name>
</gene>
<dbReference type="PROSITE" id="PS50835">
    <property type="entry name" value="IG_LIKE"/>
    <property type="match status" value="1"/>
</dbReference>
<feature type="transmembrane region" description="Helical" evidence="1">
    <location>
        <begin position="385"/>
        <end position="412"/>
    </location>
</feature>
<dbReference type="EMBL" id="JAZGQO010000011">
    <property type="protein sequence ID" value="KAK6172976.1"/>
    <property type="molecule type" value="Genomic_DNA"/>
</dbReference>
<accession>A0AAN8PJE4</accession>
<evidence type="ECO:0000259" key="2">
    <source>
        <dbReference type="PROSITE" id="PS50835"/>
    </source>
</evidence>
<keyword evidence="1" id="KW-1133">Transmembrane helix</keyword>